<dbReference type="PANTHER" id="PTHR24006">
    <property type="entry name" value="UBIQUITIN CARBOXYL-TERMINAL HYDROLASE"/>
    <property type="match status" value="1"/>
</dbReference>
<dbReference type="SUPFAM" id="SSF54001">
    <property type="entry name" value="Cysteine proteinases"/>
    <property type="match status" value="1"/>
</dbReference>
<keyword evidence="6 7" id="KW-0788">Thiol protease</keyword>
<dbReference type="Pfam" id="PF00443">
    <property type="entry name" value="UCH"/>
    <property type="match status" value="1"/>
</dbReference>
<dbReference type="PROSITE" id="PS50235">
    <property type="entry name" value="USP_3"/>
    <property type="match status" value="1"/>
</dbReference>
<keyword evidence="2" id="KW-0597">Phosphoprotein</keyword>
<dbReference type="GO" id="GO:0005829">
    <property type="term" value="C:cytosol"/>
    <property type="evidence" value="ECO:0007669"/>
    <property type="project" value="TreeGrafter"/>
</dbReference>
<dbReference type="PROSITE" id="PS00973">
    <property type="entry name" value="USP_2"/>
    <property type="match status" value="1"/>
</dbReference>
<dbReference type="EMBL" id="VZSC01014423">
    <property type="protein sequence ID" value="NWX49080.1"/>
    <property type="molecule type" value="Genomic_DNA"/>
</dbReference>
<evidence type="ECO:0000313" key="10">
    <source>
        <dbReference type="EMBL" id="NWX49080.1"/>
    </source>
</evidence>
<evidence type="ECO:0000259" key="9">
    <source>
        <dbReference type="PROSITE" id="PS50235"/>
    </source>
</evidence>
<proteinExistence type="inferred from homology"/>
<evidence type="ECO:0000256" key="5">
    <source>
        <dbReference type="ARBA" id="ARBA00022801"/>
    </source>
</evidence>
<comment type="similarity">
    <text evidence="7">Belongs to the peptidase C19 family.</text>
</comment>
<evidence type="ECO:0000256" key="3">
    <source>
        <dbReference type="ARBA" id="ARBA00022670"/>
    </source>
</evidence>
<feature type="non-terminal residue" evidence="10">
    <location>
        <position position="444"/>
    </location>
</feature>
<evidence type="ECO:0000313" key="11">
    <source>
        <dbReference type="Proteomes" id="UP000516988"/>
    </source>
</evidence>
<feature type="region of interest" description="Disordered" evidence="8">
    <location>
        <begin position="64"/>
        <end position="122"/>
    </location>
</feature>
<dbReference type="PROSITE" id="PS00972">
    <property type="entry name" value="USP_1"/>
    <property type="match status" value="1"/>
</dbReference>
<keyword evidence="11" id="KW-1185">Reference proteome</keyword>
<dbReference type="PANTHER" id="PTHR24006:SF653">
    <property type="entry name" value="UBIQUITIN CARBOXYL-TERMINAL HYDROLASE 36"/>
    <property type="match status" value="1"/>
</dbReference>
<feature type="non-terminal residue" evidence="10">
    <location>
        <position position="1"/>
    </location>
</feature>
<dbReference type="Gene3D" id="3.90.70.10">
    <property type="entry name" value="Cysteine proteinases"/>
    <property type="match status" value="1"/>
</dbReference>
<protein>
    <recommendedName>
        <fullName evidence="7">Ubiquitin carboxyl-terminal hydrolase</fullName>
        <ecNumber evidence="7">3.4.19.12</ecNumber>
    </recommendedName>
</protein>
<reference evidence="10 11" key="1">
    <citation type="submission" date="2019-09" db="EMBL/GenBank/DDBJ databases">
        <title>Bird 10,000 Genomes (B10K) Project - Family phase.</title>
        <authorList>
            <person name="Zhang G."/>
        </authorList>
    </citation>
    <scope>NUCLEOTIDE SEQUENCE [LARGE SCALE GENOMIC DNA]</scope>
    <source>
        <strain evidence="10">OUT-0004</strain>
    </source>
</reference>
<dbReference type="GO" id="GO:0005634">
    <property type="term" value="C:nucleus"/>
    <property type="evidence" value="ECO:0007669"/>
    <property type="project" value="TreeGrafter"/>
</dbReference>
<evidence type="ECO:0000256" key="6">
    <source>
        <dbReference type="ARBA" id="ARBA00022807"/>
    </source>
</evidence>
<dbReference type="GO" id="GO:0006508">
    <property type="term" value="P:proteolysis"/>
    <property type="evidence" value="ECO:0007669"/>
    <property type="project" value="UniProtKB-KW"/>
</dbReference>
<dbReference type="FunFam" id="3.90.70.10:FF:000016">
    <property type="entry name" value="Ubiquitin carboxyl-terminal hydrolase 36"/>
    <property type="match status" value="1"/>
</dbReference>
<dbReference type="InterPro" id="IPR001394">
    <property type="entry name" value="Peptidase_C19_UCH"/>
</dbReference>
<dbReference type="InterPro" id="IPR038765">
    <property type="entry name" value="Papain-like_cys_pep_sf"/>
</dbReference>
<dbReference type="OrthoDB" id="420187at2759"/>
<gene>
    <name evidence="10" type="primary">Usp36_0</name>
    <name evidence="10" type="ORF">STECAR_R12221</name>
</gene>
<keyword evidence="4 7" id="KW-0833">Ubl conjugation pathway</keyword>
<evidence type="ECO:0000256" key="7">
    <source>
        <dbReference type="RuleBase" id="RU366025"/>
    </source>
</evidence>
<evidence type="ECO:0000256" key="2">
    <source>
        <dbReference type="ARBA" id="ARBA00022553"/>
    </source>
</evidence>
<keyword evidence="3 7" id="KW-0645">Protease</keyword>
<feature type="domain" description="USP" evidence="9">
    <location>
        <begin position="144"/>
        <end position="444"/>
    </location>
</feature>
<dbReference type="GO" id="GO:0042981">
    <property type="term" value="P:regulation of apoptotic process"/>
    <property type="evidence" value="ECO:0007669"/>
    <property type="project" value="TreeGrafter"/>
</dbReference>
<evidence type="ECO:0000256" key="8">
    <source>
        <dbReference type="SAM" id="MobiDB-lite"/>
    </source>
</evidence>
<feature type="compositionally biased region" description="Low complexity" evidence="8">
    <location>
        <begin position="81"/>
        <end position="107"/>
    </location>
</feature>
<comment type="caution">
    <text evidence="10">The sequence shown here is derived from an EMBL/GenBank/DDBJ whole genome shotgun (WGS) entry which is preliminary data.</text>
</comment>
<dbReference type="Proteomes" id="UP000516988">
    <property type="component" value="Unassembled WGS sequence"/>
</dbReference>
<dbReference type="AlphaFoldDB" id="A0A7K6WQB7"/>
<dbReference type="EC" id="3.4.19.12" evidence="7"/>
<organism evidence="10 11">
    <name type="scientific">Steatornis caripensis</name>
    <name type="common">Oilbird</name>
    <dbReference type="NCBI Taxonomy" id="48435"/>
    <lineage>
        <taxon>Eukaryota</taxon>
        <taxon>Metazoa</taxon>
        <taxon>Chordata</taxon>
        <taxon>Craniata</taxon>
        <taxon>Vertebrata</taxon>
        <taxon>Euteleostomi</taxon>
        <taxon>Archelosauria</taxon>
        <taxon>Archosauria</taxon>
        <taxon>Dinosauria</taxon>
        <taxon>Saurischia</taxon>
        <taxon>Theropoda</taxon>
        <taxon>Coelurosauria</taxon>
        <taxon>Aves</taxon>
        <taxon>Neognathae</taxon>
        <taxon>Neoaves</taxon>
        <taxon>Strisores</taxon>
        <taxon>Caprimulgiformes</taxon>
        <taxon>Steatornithidae</taxon>
        <taxon>Steatornis</taxon>
    </lineage>
</organism>
<evidence type="ECO:0000256" key="1">
    <source>
        <dbReference type="ARBA" id="ARBA00000707"/>
    </source>
</evidence>
<evidence type="ECO:0000256" key="4">
    <source>
        <dbReference type="ARBA" id="ARBA00022786"/>
    </source>
</evidence>
<dbReference type="GO" id="GO:0016579">
    <property type="term" value="P:protein deubiquitination"/>
    <property type="evidence" value="ECO:0007669"/>
    <property type="project" value="InterPro"/>
</dbReference>
<dbReference type="InterPro" id="IPR028889">
    <property type="entry name" value="USP"/>
</dbReference>
<name>A0A7K6WQB7_STECA</name>
<keyword evidence="5 7" id="KW-0378">Hydrolase</keyword>
<dbReference type="CDD" id="cd02661">
    <property type="entry name" value="Peptidase_C19E"/>
    <property type="match status" value="1"/>
</dbReference>
<comment type="catalytic activity">
    <reaction evidence="1 7">
        <text>Thiol-dependent hydrolysis of ester, thioester, amide, peptide and isopeptide bonds formed by the C-terminal Gly of ubiquitin (a 76-residue protein attached to proteins as an intracellular targeting signal).</text>
        <dbReference type="EC" id="3.4.19.12"/>
    </reaction>
</comment>
<dbReference type="InterPro" id="IPR018200">
    <property type="entry name" value="USP_CS"/>
</dbReference>
<sequence length="444" mass="49493">TIVERLREVLKSSRREAGEDGKLGRLLAASAKKVLLQKIEFEPASRGASGRLELLRGKYVLLNPRSEGAGRPRGPEERPPSRTGRWGARGAARRPAAPRLTAALPAGSDHPPTASGDGIPAPQKVLFPAERLSMKWERVYRVGAGLHNLGNTCFLNSTVQCLTYTPPLANYLLSKEHSHNCDHGGFCMMCIMQNHMIQAFANSGNVIKPVPFIRDLKKIARHIRFGSQEDAHEFLRYTIDAMQKACLNGCTKLDRQTQATTLVHQIFGGYLRSRVKCLVCKGVSDTYDPYLDLALEIKQTKNIVQALELFVKPDILGGENAYMCAKCKEKVTASKHFTIHRASNVLTLSLKRFAGFSGGKITKDVGYPELLNIRPYMSQSKGDPVMYELYAVLVHSGYSCHAGHYFCYVKASNGQWYQMNDDLVRSSNIKVVLNQQAYVLFYLR</sequence>
<accession>A0A7K6WQB7</accession>
<feature type="compositionally biased region" description="Basic and acidic residues" evidence="8">
    <location>
        <begin position="68"/>
        <end position="80"/>
    </location>
</feature>
<dbReference type="InterPro" id="IPR050164">
    <property type="entry name" value="Peptidase_C19"/>
</dbReference>
<dbReference type="GO" id="GO:0004843">
    <property type="term" value="F:cysteine-type deubiquitinase activity"/>
    <property type="evidence" value="ECO:0007669"/>
    <property type="project" value="UniProtKB-UniRule"/>
</dbReference>